<evidence type="ECO:0000313" key="2">
    <source>
        <dbReference type="EMBL" id="NYI96986.1"/>
    </source>
</evidence>
<evidence type="ECO:0000256" key="1">
    <source>
        <dbReference type="SAM" id="MobiDB-lite"/>
    </source>
</evidence>
<protein>
    <submittedName>
        <fullName evidence="2">Uncharacterized protein</fullName>
    </submittedName>
</protein>
<keyword evidence="3" id="KW-1185">Reference proteome</keyword>
<name>A0A853BQN6_9ACTN</name>
<gene>
    <name evidence="2" type="ORF">HNR12_003263</name>
</gene>
<feature type="region of interest" description="Disordered" evidence="1">
    <location>
        <begin position="1"/>
        <end position="36"/>
    </location>
</feature>
<proteinExistence type="predicted"/>
<sequence length="96" mass="10158">MPDTPLFEPYRFTSAGPHRSRTPITTDDWLTPTSAPEPVAPVARQVLACVRTAEDCTVAQAAASCDLPEGVALVAVTDLERAGLVRITPAEEGGVR</sequence>
<comment type="caution">
    <text evidence="2">The sequence shown here is derived from an EMBL/GenBank/DDBJ whole genome shotgun (WGS) entry which is preliminary data.</text>
</comment>
<evidence type="ECO:0000313" key="3">
    <source>
        <dbReference type="Proteomes" id="UP000575985"/>
    </source>
</evidence>
<reference evidence="2 3" key="1">
    <citation type="submission" date="2020-07" db="EMBL/GenBank/DDBJ databases">
        <title>Sequencing the genomes of 1000 actinobacteria strains.</title>
        <authorList>
            <person name="Klenk H.-P."/>
        </authorList>
    </citation>
    <scope>NUCLEOTIDE SEQUENCE [LARGE SCALE GENOMIC DNA]</scope>
    <source>
        <strain evidence="2 3">DSM 45927</strain>
    </source>
</reference>
<accession>A0A853BQN6</accession>
<dbReference type="EMBL" id="JACCFO010000001">
    <property type="protein sequence ID" value="NYI96986.1"/>
    <property type="molecule type" value="Genomic_DNA"/>
</dbReference>
<dbReference type="AlphaFoldDB" id="A0A853BQN6"/>
<dbReference type="RefSeq" id="WP_179768255.1">
    <property type="nucleotide sequence ID" value="NZ_JACCFO010000001.1"/>
</dbReference>
<organism evidence="2 3">
    <name type="scientific">Streptomonospora nanhaiensis</name>
    <dbReference type="NCBI Taxonomy" id="1323731"/>
    <lineage>
        <taxon>Bacteria</taxon>
        <taxon>Bacillati</taxon>
        <taxon>Actinomycetota</taxon>
        <taxon>Actinomycetes</taxon>
        <taxon>Streptosporangiales</taxon>
        <taxon>Nocardiopsidaceae</taxon>
        <taxon>Streptomonospora</taxon>
    </lineage>
</organism>
<dbReference type="Proteomes" id="UP000575985">
    <property type="component" value="Unassembled WGS sequence"/>
</dbReference>